<dbReference type="STRING" id="32264.T1KX37"/>
<dbReference type="GO" id="GO:0005773">
    <property type="term" value="C:vacuole"/>
    <property type="evidence" value="ECO:0007669"/>
    <property type="project" value="TreeGrafter"/>
</dbReference>
<feature type="active site" description="Proton donor" evidence="6">
    <location>
        <position position="246"/>
    </location>
</feature>
<dbReference type="GO" id="GO:0046900">
    <property type="term" value="P:tetrahydrofolylpolyglutamate metabolic process"/>
    <property type="evidence" value="ECO:0007669"/>
    <property type="project" value="TreeGrafter"/>
</dbReference>
<evidence type="ECO:0000313" key="10">
    <source>
        <dbReference type="Proteomes" id="UP000015104"/>
    </source>
</evidence>
<dbReference type="GO" id="GO:0005576">
    <property type="term" value="C:extracellular region"/>
    <property type="evidence" value="ECO:0007669"/>
    <property type="project" value="UniProtKB-SubCell"/>
</dbReference>
<gene>
    <name evidence="9" type="primary">107368043</name>
</gene>
<dbReference type="Gene3D" id="3.40.50.880">
    <property type="match status" value="1"/>
</dbReference>
<dbReference type="PANTHER" id="PTHR11315:SF0">
    <property type="entry name" value="FOLATE GAMMA-GLUTAMYL HYDROLASE"/>
    <property type="match status" value="1"/>
</dbReference>
<accession>T1KX37</accession>
<dbReference type="AlphaFoldDB" id="T1KX37"/>
<feature type="chain" id="PRO_5004581844" description="folate gamma-glutamyl hydrolase" evidence="8">
    <location>
        <begin position="19"/>
        <end position="325"/>
    </location>
</feature>
<organism evidence="9 10">
    <name type="scientific">Tetranychus urticae</name>
    <name type="common">Two-spotted spider mite</name>
    <dbReference type="NCBI Taxonomy" id="32264"/>
    <lineage>
        <taxon>Eukaryota</taxon>
        <taxon>Metazoa</taxon>
        <taxon>Ecdysozoa</taxon>
        <taxon>Arthropoda</taxon>
        <taxon>Chelicerata</taxon>
        <taxon>Arachnida</taxon>
        <taxon>Acari</taxon>
        <taxon>Acariformes</taxon>
        <taxon>Trombidiformes</taxon>
        <taxon>Prostigmata</taxon>
        <taxon>Eleutherengona</taxon>
        <taxon>Raphignathae</taxon>
        <taxon>Tetranychoidea</taxon>
        <taxon>Tetranychidae</taxon>
        <taxon>Tetranychus</taxon>
    </lineage>
</organism>
<dbReference type="Proteomes" id="UP000015104">
    <property type="component" value="Unassembled WGS sequence"/>
</dbReference>
<evidence type="ECO:0000256" key="6">
    <source>
        <dbReference type="PIRSR" id="PIRSR615527-1"/>
    </source>
</evidence>
<comment type="subcellular location">
    <subcellularLocation>
        <location evidence="1">Secreted</location>
        <location evidence="1">Extracellular space</location>
    </subcellularLocation>
</comment>
<feature type="signal peptide" evidence="8">
    <location>
        <begin position="1"/>
        <end position="18"/>
    </location>
</feature>
<dbReference type="FunFam" id="3.40.50.880:FF:000024">
    <property type="entry name" value="Folate gamma-glutamyl hydrolase"/>
    <property type="match status" value="1"/>
</dbReference>
<keyword evidence="3" id="KW-0964">Secreted</keyword>
<dbReference type="OMA" id="CHEDIDH"/>
<keyword evidence="10" id="KW-1185">Reference proteome</keyword>
<dbReference type="InterPro" id="IPR015527">
    <property type="entry name" value="Pept_C26_g-glut_hydrolase"/>
</dbReference>
<keyword evidence="4 8" id="KW-0732">Signal</keyword>
<evidence type="ECO:0000256" key="1">
    <source>
        <dbReference type="ARBA" id="ARBA00004239"/>
    </source>
</evidence>
<evidence type="ECO:0000256" key="3">
    <source>
        <dbReference type="ARBA" id="ARBA00022525"/>
    </source>
</evidence>
<dbReference type="OrthoDB" id="64220at2759"/>
<dbReference type="PROSITE" id="PS51273">
    <property type="entry name" value="GATASE_TYPE_1"/>
    <property type="match status" value="1"/>
</dbReference>
<dbReference type="SUPFAM" id="SSF52317">
    <property type="entry name" value="Class I glutamine amidotransferase-like"/>
    <property type="match status" value="1"/>
</dbReference>
<dbReference type="EMBL" id="CAEY01000676">
    <property type="status" value="NOT_ANNOTATED_CDS"/>
    <property type="molecule type" value="Genomic_DNA"/>
</dbReference>
<dbReference type="InterPro" id="IPR011697">
    <property type="entry name" value="Peptidase_C26"/>
</dbReference>
<reference evidence="9" key="2">
    <citation type="submission" date="2015-06" db="UniProtKB">
        <authorList>
            <consortium name="EnsemblMetazoa"/>
        </authorList>
    </citation>
    <scope>IDENTIFICATION</scope>
</reference>
<dbReference type="KEGG" id="tut:107368043"/>
<comment type="similarity">
    <text evidence="2">Belongs to the peptidase C26 family.</text>
</comment>
<feature type="active site" evidence="7">
    <location>
        <position position="246"/>
    </location>
</feature>
<dbReference type="EnsemblMetazoa" id="tetur25g01000.1">
    <property type="protein sequence ID" value="tetur25g01000.1"/>
    <property type="gene ID" value="tetur25g01000"/>
</dbReference>
<dbReference type="HOGENOM" id="CLU_058704_1_1_1"/>
<name>T1KX37_TETUR</name>
<dbReference type="EC" id="3.4.19.9" evidence="7"/>
<comment type="catalytic activity">
    <reaction evidence="7">
        <text>(6S)-5,6,7,8-tetrahydrofolyl-(gamma-L-Glu)(n) + (n-1) H2O = (6S)-5,6,7,8-tetrahydrofolate + (n-1) L-glutamate</text>
        <dbReference type="Rhea" id="RHEA:56784"/>
        <dbReference type="Rhea" id="RHEA-COMP:14738"/>
        <dbReference type="ChEBI" id="CHEBI:15377"/>
        <dbReference type="ChEBI" id="CHEBI:29985"/>
        <dbReference type="ChEBI" id="CHEBI:57453"/>
        <dbReference type="ChEBI" id="CHEBI:141005"/>
        <dbReference type="EC" id="3.4.19.9"/>
    </reaction>
</comment>
<evidence type="ECO:0000256" key="8">
    <source>
        <dbReference type="SAM" id="SignalP"/>
    </source>
</evidence>
<keyword evidence="5 7" id="KW-0378">Hydrolase</keyword>
<dbReference type="InterPro" id="IPR029062">
    <property type="entry name" value="Class_I_gatase-like"/>
</dbReference>
<evidence type="ECO:0000256" key="5">
    <source>
        <dbReference type="ARBA" id="ARBA00022801"/>
    </source>
</evidence>
<evidence type="ECO:0000256" key="4">
    <source>
        <dbReference type="ARBA" id="ARBA00022729"/>
    </source>
</evidence>
<evidence type="ECO:0000313" key="9">
    <source>
        <dbReference type="EnsemblMetazoa" id="tetur25g01000.1"/>
    </source>
</evidence>
<reference evidence="10" key="1">
    <citation type="submission" date="2011-08" db="EMBL/GenBank/DDBJ databases">
        <authorList>
            <person name="Rombauts S."/>
        </authorList>
    </citation>
    <scope>NUCLEOTIDE SEQUENCE</scope>
    <source>
        <strain evidence="10">London</strain>
    </source>
</reference>
<protein>
    <recommendedName>
        <fullName evidence="7">folate gamma-glutamyl hydrolase</fullName>
        <ecNumber evidence="7">3.4.19.9</ecNumber>
    </recommendedName>
</protein>
<dbReference type="Pfam" id="PF07722">
    <property type="entry name" value="Peptidase_C26"/>
    <property type="match status" value="1"/>
</dbReference>
<dbReference type="PROSITE" id="PS51275">
    <property type="entry name" value="PEPTIDASE_C26_GGH"/>
    <property type="match status" value="1"/>
</dbReference>
<evidence type="ECO:0000256" key="7">
    <source>
        <dbReference type="PROSITE-ProRule" id="PRU00607"/>
    </source>
</evidence>
<evidence type="ECO:0000256" key="2">
    <source>
        <dbReference type="ARBA" id="ARBA00011083"/>
    </source>
</evidence>
<dbReference type="PANTHER" id="PTHR11315">
    <property type="entry name" value="PROTEASE FAMILY C26 GAMMA-GLUTAMYL HYDROLASE"/>
    <property type="match status" value="1"/>
</dbReference>
<proteinExistence type="inferred from homology"/>
<dbReference type="eggNOG" id="KOG1559">
    <property type="taxonomic scope" value="Eukaryota"/>
</dbReference>
<feature type="active site" description="Nucleophile" evidence="6 7">
    <location>
        <position position="132"/>
    </location>
</feature>
<sequence>MLLILITLISVYFTPSQLLEESTFKVNSNYNRPVIGILTLPDDDTGNRTSPSNFPASYVKFIESAGARVLPVFIGRDEDYYKSIMNITNGMLFTGGSTNLRDSIYTSTASIIWSYALQLNQAGDYYPLWGTCQGFELFLYLVSDQQWPLVSCSAINLAGKVTFLLDDKQLKETKLFKNAPNSIIKALANDPVTFNWHDWCLPVGYMYLPKLQAFFTAMSKSVDYKGLEFISMIEAKDFPFYGVQFHPEKPPYEPVINPRYTNTPQTLEAILVSQYFSNFFISETRKSHHIYPETEYYRSQLIYNYCPQYTGINASASNVETYYFY</sequence>
<dbReference type="GO" id="GO:0034722">
    <property type="term" value="F:gamma-glutamyl-peptidase activity"/>
    <property type="evidence" value="ECO:0007669"/>
    <property type="project" value="UniProtKB-UniRule"/>
</dbReference>